<evidence type="ECO:0000313" key="4">
    <source>
        <dbReference type="Proteomes" id="UP000283993"/>
    </source>
</evidence>
<dbReference type="InterPro" id="IPR046461">
    <property type="entry name" value="TerL_ATPase"/>
</dbReference>
<evidence type="ECO:0000259" key="2">
    <source>
        <dbReference type="Pfam" id="PF20441"/>
    </source>
</evidence>
<dbReference type="AlphaFoldDB" id="A0A423PIZ0"/>
<sequence length="506" mass="55135">MTEAEKAITAIERLPVPQGRLAGDKITLAAYQRRFIEGALADNVTVGVWSIGRGNAKTATAAALAVTHLIGEWGVQPQREVVIAGRTKDQAATAFRFAQTFLENLPDDMVRFGKVQTREHPHFSLKIEADDGPHELRAISADGKSALGGAATLVIADERAAWRPGRGEEIEAALLTSLGKRDGRMLIISTSAPDDANSFSQWCDNPPTACFVQEHRPAPNQDADDFDSLMEANPGAVEGIGARPEWLVQQAQQAMQRGGSALASFRNLHRNERVAAEGRDMLVQVDDWLRCEADELPPREGKVIIGLDLGGAASMTASAFYWPDTKRLEARGWFPSNPDLLARGHRDHVGDRYSQMARDGELRMLGDQTVPIRQWIAETLAHVVDSPIECICADRFKQAEVGEALAAEQANARVIWRGMGWRDGAEDVRRFQRAVADKKIAAEKSLLMRSALSDCVVALDESGNGKLSKARSTGRIDPVAAAVLAVAEGSRRDARPVRRTGGFKWA</sequence>
<dbReference type="PANTHER" id="PTHR41287">
    <property type="match status" value="1"/>
</dbReference>
<evidence type="ECO:0000259" key="1">
    <source>
        <dbReference type="Pfam" id="PF03354"/>
    </source>
</evidence>
<dbReference type="PANTHER" id="PTHR41287:SF1">
    <property type="entry name" value="PROTEIN YMFN"/>
    <property type="match status" value="1"/>
</dbReference>
<accession>A0A423PIZ0</accession>
<dbReference type="GO" id="GO:0004519">
    <property type="term" value="F:endonuclease activity"/>
    <property type="evidence" value="ECO:0007669"/>
    <property type="project" value="InterPro"/>
</dbReference>
<comment type="caution">
    <text evidence="3">The sequence shown here is derived from an EMBL/GenBank/DDBJ whole genome shotgun (WGS) entry which is preliminary data.</text>
</comment>
<feature type="domain" description="Terminase large subunit-like ATPase" evidence="1">
    <location>
        <begin position="47"/>
        <end position="198"/>
    </location>
</feature>
<name>A0A423PIZ0_9GAMM</name>
<dbReference type="RefSeq" id="WP_185015668.1">
    <property type="nucleotide sequence ID" value="NZ_AYKH01000031.1"/>
</dbReference>
<dbReference type="Pfam" id="PF20441">
    <property type="entry name" value="TerL_nuclease"/>
    <property type="match status" value="1"/>
</dbReference>
<dbReference type="EMBL" id="AYKH01000031">
    <property type="protein sequence ID" value="ROO25554.1"/>
    <property type="molecule type" value="Genomic_DNA"/>
</dbReference>
<keyword evidence="4" id="KW-1185">Reference proteome</keyword>
<evidence type="ECO:0000313" key="3">
    <source>
        <dbReference type="EMBL" id="ROO25554.1"/>
    </source>
</evidence>
<protein>
    <submittedName>
        <fullName evidence="3">Terminase</fullName>
    </submittedName>
</protein>
<dbReference type="Pfam" id="PF03354">
    <property type="entry name" value="TerL_ATPase"/>
    <property type="match status" value="1"/>
</dbReference>
<dbReference type="Proteomes" id="UP000283993">
    <property type="component" value="Unassembled WGS sequence"/>
</dbReference>
<organism evidence="3 4">
    <name type="scientific">Salinisphaera orenii MK-B5</name>
    <dbReference type="NCBI Taxonomy" id="856730"/>
    <lineage>
        <taxon>Bacteria</taxon>
        <taxon>Pseudomonadati</taxon>
        <taxon>Pseudomonadota</taxon>
        <taxon>Gammaproteobacteria</taxon>
        <taxon>Salinisphaerales</taxon>
        <taxon>Salinisphaeraceae</taxon>
        <taxon>Salinisphaera</taxon>
    </lineage>
</organism>
<dbReference type="InterPro" id="IPR005021">
    <property type="entry name" value="Terminase_largesu-like"/>
</dbReference>
<dbReference type="InterPro" id="IPR046462">
    <property type="entry name" value="TerL_nuclease"/>
</dbReference>
<gene>
    <name evidence="3" type="ORF">SAOR_12030</name>
</gene>
<dbReference type="InterPro" id="IPR027417">
    <property type="entry name" value="P-loop_NTPase"/>
</dbReference>
<dbReference type="Gene3D" id="3.40.50.300">
    <property type="entry name" value="P-loop containing nucleotide triphosphate hydrolases"/>
    <property type="match status" value="1"/>
</dbReference>
<feature type="domain" description="Terminase large subunit-like endonuclease" evidence="2">
    <location>
        <begin position="262"/>
        <end position="488"/>
    </location>
</feature>
<proteinExistence type="predicted"/>
<reference evidence="3 4" key="1">
    <citation type="submission" date="2013-10" db="EMBL/GenBank/DDBJ databases">
        <title>Salinisphaera orenii MK-B5 Genome Sequencing.</title>
        <authorList>
            <person name="Lai Q."/>
            <person name="Li C."/>
            <person name="Shao Z."/>
        </authorList>
    </citation>
    <scope>NUCLEOTIDE SEQUENCE [LARGE SCALE GENOMIC DNA]</scope>
    <source>
        <strain evidence="3 4">MK-B5</strain>
    </source>
</reference>